<sequence length="59" mass="6208">MSPPDETPRAAHCPVAATAYTVLPLTLLLALIAWIYPVLQHHHPPQLPAPAATAPATPP</sequence>
<keyword evidence="1" id="KW-1133">Transmembrane helix</keyword>
<accession>A0ABW0WXN2</accession>
<evidence type="ECO:0000313" key="2">
    <source>
        <dbReference type="EMBL" id="MFC5662313.1"/>
    </source>
</evidence>
<dbReference type="RefSeq" id="WP_380223909.1">
    <property type="nucleotide sequence ID" value="NZ_JBHSOF010000003.1"/>
</dbReference>
<dbReference type="EMBL" id="JBHSOF010000003">
    <property type="protein sequence ID" value="MFC5662313.1"/>
    <property type="molecule type" value="Genomic_DNA"/>
</dbReference>
<keyword evidence="1" id="KW-0812">Transmembrane</keyword>
<keyword evidence="3" id="KW-1185">Reference proteome</keyword>
<organism evidence="2 3">
    <name type="scientific">Kitasatospora misakiensis</name>
    <dbReference type="NCBI Taxonomy" id="67330"/>
    <lineage>
        <taxon>Bacteria</taxon>
        <taxon>Bacillati</taxon>
        <taxon>Actinomycetota</taxon>
        <taxon>Actinomycetes</taxon>
        <taxon>Kitasatosporales</taxon>
        <taxon>Streptomycetaceae</taxon>
        <taxon>Kitasatospora</taxon>
    </lineage>
</organism>
<name>A0ABW0WXN2_9ACTN</name>
<evidence type="ECO:0000256" key="1">
    <source>
        <dbReference type="SAM" id="Phobius"/>
    </source>
</evidence>
<reference evidence="3" key="1">
    <citation type="journal article" date="2019" name="Int. J. Syst. Evol. Microbiol.">
        <title>The Global Catalogue of Microorganisms (GCM) 10K type strain sequencing project: providing services to taxonomists for standard genome sequencing and annotation.</title>
        <authorList>
            <consortium name="The Broad Institute Genomics Platform"/>
            <consortium name="The Broad Institute Genome Sequencing Center for Infectious Disease"/>
            <person name="Wu L."/>
            <person name="Ma J."/>
        </authorList>
    </citation>
    <scope>NUCLEOTIDE SEQUENCE [LARGE SCALE GENOMIC DNA]</scope>
    <source>
        <strain evidence="3">CGMCC 4.1437</strain>
    </source>
</reference>
<keyword evidence="1" id="KW-0472">Membrane</keyword>
<feature type="transmembrane region" description="Helical" evidence="1">
    <location>
        <begin position="20"/>
        <end position="39"/>
    </location>
</feature>
<comment type="caution">
    <text evidence="2">The sequence shown here is derived from an EMBL/GenBank/DDBJ whole genome shotgun (WGS) entry which is preliminary data.</text>
</comment>
<dbReference type="Proteomes" id="UP001595975">
    <property type="component" value="Unassembled WGS sequence"/>
</dbReference>
<evidence type="ECO:0000313" key="3">
    <source>
        <dbReference type="Proteomes" id="UP001595975"/>
    </source>
</evidence>
<proteinExistence type="predicted"/>
<gene>
    <name evidence="2" type="ORF">ACFP3U_04885</name>
</gene>
<protein>
    <submittedName>
        <fullName evidence="2">Uncharacterized protein</fullName>
    </submittedName>
</protein>